<evidence type="ECO:0000313" key="9">
    <source>
        <dbReference type="EMBL" id="APG48601.1"/>
    </source>
</evidence>
<dbReference type="CDD" id="cd17574">
    <property type="entry name" value="REC_OmpR"/>
    <property type="match status" value="1"/>
</dbReference>
<dbReference type="CDD" id="cd00383">
    <property type="entry name" value="trans_reg_C"/>
    <property type="match status" value="1"/>
</dbReference>
<feature type="region of interest" description="Disordered" evidence="6">
    <location>
        <begin position="1"/>
        <end position="26"/>
    </location>
</feature>
<dbReference type="PROSITE" id="PS50110">
    <property type="entry name" value="RESPONSE_REGULATORY"/>
    <property type="match status" value="1"/>
</dbReference>
<dbReference type="PROSITE" id="PS51755">
    <property type="entry name" value="OMPR_PHOB"/>
    <property type="match status" value="1"/>
</dbReference>
<evidence type="ECO:0000256" key="1">
    <source>
        <dbReference type="ARBA" id="ARBA00022553"/>
    </source>
</evidence>
<dbReference type="InterPro" id="IPR016032">
    <property type="entry name" value="Sig_transdc_resp-reg_C-effctor"/>
</dbReference>
<organism evidence="9 10">
    <name type="scientific">Phaeobacter porticola</name>
    <dbReference type="NCBI Taxonomy" id="1844006"/>
    <lineage>
        <taxon>Bacteria</taxon>
        <taxon>Pseudomonadati</taxon>
        <taxon>Pseudomonadota</taxon>
        <taxon>Alphaproteobacteria</taxon>
        <taxon>Rhodobacterales</taxon>
        <taxon>Roseobacteraceae</taxon>
        <taxon>Phaeobacter</taxon>
    </lineage>
</organism>
<dbReference type="GO" id="GO:0006355">
    <property type="term" value="P:regulation of DNA-templated transcription"/>
    <property type="evidence" value="ECO:0007669"/>
    <property type="project" value="InterPro"/>
</dbReference>
<dbReference type="EMBL" id="CP016364">
    <property type="protein sequence ID" value="APG48601.1"/>
    <property type="molecule type" value="Genomic_DNA"/>
</dbReference>
<evidence type="ECO:0000256" key="2">
    <source>
        <dbReference type="ARBA" id="ARBA00023012"/>
    </source>
</evidence>
<gene>
    <name evidence="9" type="ORF">PhaeoP97_03243</name>
</gene>
<evidence type="ECO:0000256" key="3">
    <source>
        <dbReference type="ARBA" id="ARBA00023125"/>
    </source>
</evidence>
<dbReference type="Pfam" id="PF00072">
    <property type="entry name" value="Response_reg"/>
    <property type="match status" value="1"/>
</dbReference>
<feature type="modified residue" description="4-aspartylphosphate" evidence="4">
    <location>
        <position position="107"/>
    </location>
</feature>
<feature type="DNA-binding region" description="OmpR/PhoB-type" evidence="5">
    <location>
        <begin position="180"/>
        <end position="279"/>
    </location>
</feature>
<dbReference type="Gene3D" id="3.40.50.2300">
    <property type="match status" value="1"/>
</dbReference>
<accession>A0A1L3I998</accession>
<evidence type="ECO:0000256" key="6">
    <source>
        <dbReference type="SAM" id="MobiDB-lite"/>
    </source>
</evidence>
<evidence type="ECO:0000259" key="7">
    <source>
        <dbReference type="PROSITE" id="PS50110"/>
    </source>
</evidence>
<dbReference type="AlphaFoldDB" id="A0A1L3I998"/>
<dbReference type="GO" id="GO:0000156">
    <property type="term" value="F:phosphorelay response regulator activity"/>
    <property type="evidence" value="ECO:0007669"/>
    <property type="project" value="TreeGrafter"/>
</dbReference>
<evidence type="ECO:0000313" key="10">
    <source>
        <dbReference type="Proteomes" id="UP000183859"/>
    </source>
</evidence>
<dbReference type="InterPro" id="IPR039420">
    <property type="entry name" value="WalR-like"/>
</dbReference>
<dbReference type="STRING" id="1844006.PhaeoP97_03243"/>
<dbReference type="Proteomes" id="UP000183859">
    <property type="component" value="Chromosome"/>
</dbReference>
<dbReference type="Gene3D" id="1.10.10.10">
    <property type="entry name" value="Winged helix-like DNA-binding domain superfamily/Winged helix DNA-binding domain"/>
    <property type="match status" value="1"/>
</dbReference>
<keyword evidence="3 5" id="KW-0238">DNA-binding</keyword>
<dbReference type="SMART" id="SM00448">
    <property type="entry name" value="REC"/>
    <property type="match status" value="1"/>
</dbReference>
<feature type="domain" description="OmpR/PhoB-type" evidence="8">
    <location>
        <begin position="180"/>
        <end position="279"/>
    </location>
</feature>
<dbReference type="Pfam" id="PF00486">
    <property type="entry name" value="Trans_reg_C"/>
    <property type="match status" value="1"/>
</dbReference>
<reference evidence="10" key="1">
    <citation type="submission" date="2016-07" db="EMBL/GenBank/DDBJ databases">
        <title>Phaeobacter portensis sp. nov., a tropodithietic acid producing bacterium isolated from a German harbor.</title>
        <authorList>
            <person name="Freese H.M."/>
            <person name="Bunk B."/>
            <person name="Breider S."/>
            <person name="Brinkhoff T."/>
        </authorList>
    </citation>
    <scope>NUCLEOTIDE SEQUENCE [LARGE SCALE GENOMIC DNA]</scope>
    <source>
        <strain evidence="10">P97</strain>
    </source>
</reference>
<dbReference type="Gene3D" id="6.10.250.690">
    <property type="match status" value="1"/>
</dbReference>
<feature type="domain" description="Response regulatory" evidence="7">
    <location>
        <begin position="57"/>
        <end position="172"/>
    </location>
</feature>
<protein>
    <submittedName>
        <fullName evidence="9">Transcriptional regulatory protein</fullName>
    </submittedName>
</protein>
<sequence>MRPRRFLSSHNSAESETNPSPGTRRRESSAANLVIRFLTAHLLGATQEDKVMAQLKKILLVDDDEDLREALSEQLVMTEDFDVFEAENGQNAMERAKEALYDLVILDVGLPDTDGRELCRLMRKQGVKAPILMLTGHDSDADTILGLDAGANDYVTKPFKFPVLLARIRAQLRQHEQSEDAVFALGPYTFKPAMKLLLTEDERKIRLTEKETNILKFLYRSNEGVVQRDVLLHEVWGYNAGVTTHTLETHIYRLRQKIEPDPSNARILVTESGGYKLAI</sequence>
<dbReference type="GO" id="GO:0005829">
    <property type="term" value="C:cytosol"/>
    <property type="evidence" value="ECO:0007669"/>
    <property type="project" value="TreeGrafter"/>
</dbReference>
<dbReference type="KEGG" id="php:PhaeoP97_03243"/>
<dbReference type="PANTHER" id="PTHR48111:SF40">
    <property type="entry name" value="PHOSPHATE REGULON TRANSCRIPTIONAL REGULATORY PROTEIN PHOB"/>
    <property type="match status" value="1"/>
</dbReference>
<dbReference type="SUPFAM" id="SSF46894">
    <property type="entry name" value="C-terminal effector domain of the bipartite response regulators"/>
    <property type="match status" value="1"/>
</dbReference>
<dbReference type="GO" id="GO:0032993">
    <property type="term" value="C:protein-DNA complex"/>
    <property type="evidence" value="ECO:0007669"/>
    <property type="project" value="TreeGrafter"/>
</dbReference>
<dbReference type="PANTHER" id="PTHR48111">
    <property type="entry name" value="REGULATOR OF RPOS"/>
    <property type="match status" value="1"/>
</dbReference>
<dbReference type="InterPro" id="IPR036388">
    <property type="entry name" value="WH-like_DNA-bd_sf"/>
</dbReference>
<dbReference type="SUPFAM" id="SSF52172">
    <property type="entry name" value="CheY-like"/>
    <property type="match status" value="1"/>
</dbReference>
<dbReference type="InterPro" id="IPR011006">
    <property type="entry name" value="CheY-like_superfamily"/>
</dbReference>
<dbReference type="InterPro" id="IPR001789">
    <property type="entry name" value="Sig_transdc_resp-reg_receiver"/>
</dbReference>
<name>A0A1L3I998_9RHOB</name>
<dbReference type="SMART" id="SM00862">
    <property type="entry name" value="Trans_reg_C"/>
    <property type="match status" value="1"/>
</dbReference>
<keyword evidence="2" id="KW-0902">Two-component regulatory system</keyword>
<feature type="compositionally biased region" description="Polar residues" evidence="6">
    <location>
        <begin position="8"/>
        <end position="21"/>
    </location>
</feature>
<evidence type="ECO:0000259" key="8">
    <source>
        <dbReference type="PROSITE" id="PS51755"/>
    </source>
</evidence>
<evidence type="ECO:0000256" key="5">
    <source>
        <dbReference type="PROSITE-ProRule" id="PRU01091"/>
    </source>
</evidence>
<proteinExistence type="predicted"/>
<keyword evidence="10" id="KW-1185">Reference proteome</keyword>
<evidence type="ECO:0000256" key="4">
    <source>
        <dbReference type="PROSITE-ProRule" id="PRU00169"/>
    </source>
</evidence>
<dbReference type="InterPro" id="IPR001867">
    <property type="entry name" value="OmpR/PhoB-type_DNA-bd"/>
</dbReference>
<keyword evidence="1 4" id="KW-0597">Phosphoprotein</keyword>
<dbReference type="GO" id="GO:0000976">
    <property type="term" value="F:transcription cis-regulatory region binding"/>
    <property type="evidence" value="ECO:0007669"/>
    <property type="project" value="TreeGrafter"/>
</dbReference>